<keyword evidence="2" id="KW-0479">Metal-binding</keyword>
<dbReference type="PANTHER" id="PTHR31313">
    <property type="entry name" value="TY1 ENHANCER ACTIVATOR"/>
    <property type="match status" value="1"/>
</dbReference>
<dbReference type="InterPro" id="IPR051615">
    <property type="entry name" value="Transcr_Regulatory_Elem"/>
</dbReference>
<keyword evidence="4" id="KW-0805">Transcription regulation</keyword>
<dbReference type="GO" id="GO:0005634">
    <property type="term" value="C:nucleus"/>
    <property type="evidence" value="ECO:0007669"/>
    <property type="project" value="UniProtKB-SubCell"/>
</dbReference>
<evidence type="ECO:0000256" key="1">
    <source>
        <dbReference type="ARBA" id="ARBA00004123"/>
    </source>
</evidence>
<dbReference type="GO" id="GO:0008270">
    <property type="term" value="F:zinc ion binding"/>
    <property type="evidence" value="ECO:0007669"/>
    <property type="project" value="InterPro"/>
</dbReference>
<dbReference type="PANTHER" id="PTHR31313:SF81">
    <property type="entry name" value="TY1 ENHANCER ACTIVATOR"/>
    <property type="match status" value="1"/>
</dbReference>
<dbReference type="Pfam" id="PF00172">
    <property type="entry name" value="Zn_clus"/>
    <property type="match status" value="1"/>
</dbReference>
<keyword evidence="3" id="KW-0862">Zinc</keyword>
<feature type="region of interest" description="Disordered" evidence="8">
    <location>
        <begin position="135"/>
        <end position="181"/>
    </location>
</feature>
<evidence type="ECO:0000313" key="10">
    <source>
        <dbReference type="EMBL" id="KAF8897996.1"/>
    </source>
</evidence>
<keyword evidence="11" id="KW-1185">Reference proteome</keyword>
<dbReference type="SMART" id="SM00066">
    <property type="entry name" value="GAL4"/>
    <property type="match status" value="1"/>
</dbReference>
<gene>
    <name evidence="10" type="ORF">CPB84DRAFT_1825504</name>
</gene>
<dbReference type="PRINTS" id="PR00755">
    <property type="entry name" value="AFLATOXINBRP"/>
</dbReference>
<dbReference type="GO" id="GO:0003677">
    <property type="term" value="F:DNA binding"/>
    <property type="evidence" value="ECO:0007669"/>
    <property type="project" value="UniProtKB-KW"/>
</dbReference>
<evidence type="ECO:0000256" key="5">
    <source>
        <dbReference type="ARBA" id="ARBA00023125"/>
    </source>
</evidence>
<organism evidence="10 11">
    <name type="scientific">Gymnopilus junonius</name>
    <name type="common">Spectacular rustgill mushroom</name>
    <name type="synonym">Gymnopilus spectabilis subsp. junonius</name>
    <dbReference type="NCBI Taxonomy" id="109634"/>
    <lineage>
        <taxon>Eukaryota</taxon>
        <taxon>Fungi</taxon>
        <taxon>Dikarya</taxon>
        <taxon>Basidiomycota</taxon>
        <taxon>Agaricomycotina</taxon>
        <taxon>Agaricomycetes</taxon>
        <taxon>Agaricomycetidae</taxon>
        <taxon>Agaricales</taxon>
        <taxon>Agaricineae</taxon>
        <taxon>Hymenogastraceae</taxon>
        <taxon>Gymnopilus</taxon>
    </lineage>
</organism>
<reference evidence="10" key="1">
    <citation type="submission" date="2020-11" db="EMBL/GenBank/DDBJ databases">
        <authorList>
            <consortium name="DOE Joint Genome Institute"/>
            <person name="Ahrendt S."/>
            <person name="Riley R."/>
            <person name="Andreopoulos W."/>
            <person name="LaButti K."/>
            <person name="Pangilinan J."/>
            <person name="Ruiz-duenas F.J."/>
            <person name="Barrasa J.M."/>
            <person name="Sanchez-Garcia M."/>
            <person name="Camarero S."/>
            <person name="Miyauchi S."/>
            <person name="Serrano A."/>
            <person name="Linde D."/>
            <person name="Babiker R."/>
            <person name="Drula E."/>
            <person name="Ayuso-Fernandez I."/>
            <person name="Pacheco R."/>
            <person name="Padilla G."/>
            <person name="Ferreira P."/>
            <person name="Barriuso J."/>
            <person name="Kellner H."/>
            <person name="Castanera R."/>
            <person name="Alfaro M."/>
            <person name="Ramirez L."/>
            <person name="Pisabarro A.G."/>
            <person name="Kuo A."/>
            <person name="Tritt A."/>
            <person name="Lipzen A."/>
            <person name="He G."/>
            <person name="Yan M."/>
            <person name="Ng V."/>
            <person name="Cullen D."/>
            <person name="Martin F."/>
            <person name="Rosso M.-N."/>
            <person name="Henrissat B."/>
            <person name="Hibbett D."/>
            <person name="Martinez A.T."/>
            <person name="Grigoriev I.V."/>
        </authorList>
    </citation>
    <scope>NUCLEOTIDE SEQUENCE</scope>
    <source>
        <strain evidence="10">AH 44721</strain>
    </source>
</reference>
<evidence type="ECO:0000256" key="2">
    <source>
        <dbReference type="ARBA" id="ARBA00022723"/>
    </source>
</evidence>
<feature type="compositionally biased region" description="Pro residues" evidence="8">
    <location>
        <begin position="135"/>
        <end position="148"/>
    </location>
</feature>
<evidence type="ECO:0000256" key="7">
    <source>
        <dbReference type="ARBA" id="ARBA00023242"/>
    </source>
</evidence>
<feature type="region of interest" description="Disordered" evidence="8">
    <location>
        <begin position="59"/>
        <end position="105"/>
    </location>
</feature>
<evidence type="ECO:0000256" key="6">
    <source>
        <dbReference type="ARBA" id="ARBA00023163"/>
    </source>
</evidence>
<accession>A0A9P5NL87</accession>
<evidence type="ECO:0000256" key="3">
    <source>
        <dbReference type="ARBA" id="ARBA00022833"/>
    </source>
</evidence>
<evidence type="ECO:0000313" key="11">
    <source>
        <dbReference type="Proteomes" id="UP000724874"/>
    </source>
</evidence>
<keyword evidence="7" id="KW-0539">Nucleus</keyword>
<feature type="domain" description="Zn(2)-C6 fungal-type" evidence="9">
    <location>
        <begin position="206"/>
        <end position="236"/>
    </location>
</feature>
<sequence length="635" mass="68756">MSMYNDTSQQHPLYQEDDERYLQYAELESHSDTQQFAASSSQIHPLPHAYPLFTRQENMNSSSNRSLDPHVLTSHHSVQPSPSSFATLQHQPQLASHEPPHGWTPYQLRVSQQYTQSDPSPISVSYPSASFPCPSPFPPTRLSPPPAHQPAHYKGQGPGVGLSHGSSSGLPSTGTNSRLTFAGSLDPATGIFYRTPEHPRLRTAQACEKCRTRKAKCSGEHPSCKRCITRGLACEYAKEGRVRGPNKPKSRSSIAVPTGGGGSLQGPSHIAVPDTTSPSDSLTSASETTSRNRTSSIHSSSSSEHPSEMSQNQSSLRSPLKGPSAPAHHGYMSMLTSSGSDLDSYGSTISRNLHSLSESRTSRSRPPDLQLKQLSAASGLYRLAGGNVNALLRDNSCTTDPYYRYQEQYESQPFSHQDRELFSVTQSDQHPNAVGQQQHQLHSLPSEHVRPRSREVPQMQTQGEYPSGIIDQAGNVLVHGGHSLANYGVEEDTLTYLPPPETFVSHHSQLQSHHAQMSHHQRTYDELLDQGASRWPDPSSEGSCLNSAHMSMSGNGGMGVATGSLAPARLGPSASAAASGLGGRARLLMTDYSHRQHQPILQSQVQATELHDVDLTVTGSTIADGSDKNVCKIPG</sequence>
<keyword evidence="5" id="KW-0238">DNA-binding</keyword>
<feature type="region of interest" description="Disordered" evidence="8">
    <location>
        <begin position="240"/>
        <end position="335"/>
    </location>
</feature>
<dbReference type="EMBL" id="JADNYJ010000056">
    <property type="protein sequence ID" value="KAF8897996.1"/>
    <property type="molecule type" value="Genomic_DNA"/>
</dbReference>
<dbReference type="SUPFAM" id="SSF57701">
    <property type="entry name" value="Zn2/Cys6 DNA-binding domain"/>
    <property type="match status" value="1"/>
</dbReference>
<evidence type="ECO:0000259" key="9">
    <source>
        <dbReference type="PROSITE" id="PS50048"/>
    </source>
</evidence>
<evidence type="ECO:0000256" key="4">
    <source>
        <dbReference type="ARBA" id="ARBA00023015"/>
    </source>
</evidence>
<dbReference type="InterPro" id="IPR036864">
    <property type="entry name" value="Zn2-C6_fun-type_DNA-bd_sf"/>
</dbReference>
<dbReference type="InterPro" id="IPR001138">
    <property type="entry name" value="Zn2Cys6_DnaBD"/>
</dbReference>
<proteinExistence type="predicted"/>
<dbReference type="PROSITE" id="PS00463">
    <property type="entry name" value="ZN2_CY6_FUNGAL_1"/>
    <property type="match status" value="1"/>
</dbReference>
<feature type="compositionally biased region" description="Low complexity" evidence="8">
    <location>
        <begin position="275"/>
        <end position="310"/>
    </location>
</feature>
<keyword evidence="6" id="KW-0804">Transcription</keyword>
<comment type="subcellular location">
    <subcellularLocation>
        <location evidence="1">Nucleus</location>
    </subcellularLocation>
</comment>
<dbReference type="GO" id="GO:0000981">
    <property type="term" value="F:DNA-binding transcription factor activity, RNA polymerase II-specific"/>
    <property type="evidence" value="ECO:0007669"/>
    <property type="project" value="InterPro"/>
</dbReference>
<dbReference type="OrthoDB" id="2399539at2759"/>
<comment type="caution">
    <text evidence="10">The sequence shown here is derived from an EMBL/GenBank/DDBJ whole genome shotgun (WGS) entry which is preliminary data.</text>
</comment>
<dbReference type="CDD" id="cd00067">
    <property type="entry name" value="GAL4"/>
    <property type="match status" value="1"/>
</dbReference>
<feature type="region of interest" description="Disordered" evidence="8">
    <location>
        <begin position="1"/>
        <end position="20"/>
    </location>
</feature>
<dbReference type="Gene3D" id="4.10.240.10">
    <property type="entry name" value="Zn(2)-C6 fungal-type DNA-binding domain"/>
    <property type="match status" value="1"/>
</dbReference>
<dbReference type="AlphaFoldDB" id="A0A9P5NL87"/>
<evidence type="ECO:0000256" key="8">
    <source>
        <dbReference type="SAM" id="MobiDB-lite"/>
    </source>
</evidence>
<protein>
    <recommendedName>
        <fullName evidence="9">Zn(2)-C6 fungal-type domain-containing protein</fullName>
    </recommendedName>
</protein>
<dbReference type="Proteomes" id="UP000724874">
    <property type="component" value="Unassembled WGS sequence"/>
</dbReference>
<feature type="compositionally biased region" description="Low complexity" evidence="8">
    <location>
        <begin position="163"/>
        <end position="177"/>
    </location>
</feature>
<name>A0A9P5NL87_GYMJU</name>
<feature type="compositionally biased region" description="Polar residues" evidence="8">
    <location>
        <begin position="1"/>
        <end position="12"/>
    </location>
</feature>
<feature type="compositionally biased region" description="Polar residues" evidence="8">
    <location>
        <begin position="74"/>
        <end position="94"/>
    </location>
</feature>
<dbReference type="PROSITE" id="PS50048">
    <property type="entry name" value="ZN2_CY6_FUNGAL_2"/>
    <property type="match status" value="1"/>
</dbReference>